<organism evidence="2 3">
    <name type="scientific">Choiromyces venosus 120613-1</name>
    <dbReference type="NCBI Taxonomy" id="1336337"/>
    <lineage>
        <taxon>Eukaryota</taxon>
        <taxon>Fungi</taxon>
        <taxon>Dikarya</taxon>
        <taxon>Ascomycota</taxon>
        <taxon>Pezizomycotina</taxon>
        <taxon>Pezizomycetes</taxon>
        <taxon>Pezizales</taxon>
        <taxon>Tuberaceae</taxon>
        <taxon>Choiromyces</taxon>
    </lineage>
</organism>
<keyword evidence="1" id="KW-1133">Transmembrane helix</keyword>
<dbReference type="EMBL" id="ML120622">
    <property type="protein sequence ID" value="RPA89042.1"/>
    <property type="molecule type" value="Genomic_DNA"/>
</dbReference>
<keyword evidence="1" id="KW-0472">Membrane</keyword>
<evidence type="ECO:0000256" key="1">
    <source>
        <dbReference type="SAM" id="Phobius"/>
    </source>
</evidence>
<sequence>MLFLFLLPSFTPPFFSFLFDFPILFSSILPLFLIQYLFLVFLTTYFYYFYYFIQFCFITSLPLSFSLFS</sequence>
<proteinExistence type="predicted"/>
<feature type="transmembrane region" description="Helical" evidence="1">
    <location>
        <begin position="48"/>
        <end position="68"/>
    </location>
</feature>
<name>A0A3N4ISA5_9PEZI</name>
<gene>
    <name evidence="2" type="ORF">L873DRAFT_752531</name>
</gene>
<evidence type="ECO:0000313" key="3">
    <source>
        <dbReference type="Proteomes" id="UP000276215"/>
    </source>
</evidence>
<feature type="transmembrane region" description="Helical" evidence="1">
    <location>
        <begin position="21"/>
        <end position="42"/>
    </location>
</feature>
<reference evidence="2 3" key="1">
    <citation type="journal article" date="2018" name="Nat. Ecol. Evol.">
        <title>Pezizomycetes genomes reveal the molecular basis of ectomycorrhizal truffle lifestyle.</title>
        <authorList>
            <person name="Murat C."/>
            <person name="Payen T."/>
            <person name="Noel B."/>
            <person name="Kuo A."/>
            <person name="Morin E."/>
            <person name="Chen J."/>
            <person name="Kohler A."/>
            <person name="Krizsan K."/>
            <person name="Balestrini R."/>
            <person name="Da Silva C."/>
            <person name="Montanini B."/>
            <person name="Hainaut M."/>
            <person name="Levati E."/>
            <person name="Barry K.W."/>
            <person name="Belfiori B."/>
            <person name="Cichocki N."/>
            <person name="Clum A."/>
            <person name="Dockter R.B."/>
            <person name="Fauchery L."/>
            <person name="Guy J."/>
            <person name="Iotti M."/>
            <person name="Le Tacon F."/>
            <person name="Lindquist E.A."/>
            <person name="Lipzen A."/>
            <person name="Malagnac F."/>
            <person name="Mello A."/>
            <person name="Molinier V."/>
            <person name="Miyauchi S."/>
            <person name="Poulain J."/>
            <person name="Riccioni C."/>
            <person name="Rubini A."/>
            <person name="Sitrit Y."/>
            <person name="Splivallo R."/>
            <person name="Traeger S."/>
            <person name="Wang M."/>
            <person name="Zifcakova L."/>
            <person name="Wipf D."/>
            <person name="Zambonelli A."/>
            <person name="Paolocci F."/>
            <person name="Nowrousian M."/>
            <person name="Ottonello S."/>
            <person name="Baldrian P."/>
            <person name="Spatafora J.W."/>
            <person name="Henrissat B."/>
            <person name="Nagy L.G."/>
            <person name="Aury J.M."/>
            <person name="Wincker P."/>
            <person name="Grigoriev I.V."/>
            <person name="Bonfante P."/>
            <person name="Martin F.M."/>
        </authorList>
    </citation>
    <scope>NUCLEOTIDE SEQUENCE [LARGE SCALE GENOMIC DNA]</scope>
    <source>
        <strain evidence="2 3">120613-1</strain>
    </source>
</reference>
<dbReference type="AlphaFoldDB" id="A0A3N4ISA5"/>
<keyword evidence="3" id="KW-1185">Reference proteome</keyword>
<keyword evidence="1" id="KW-0812">Transmembrane</keyword>
<evidence type="ECO:0000313" key="2">
    <source>
        <dbReference type="EMBL" id="RPA89042.1"/>
    </source>
</evidence>
<protein>
    <submittedName>
        <fullName evidence="2">Uncharacterized protein</fullName>
    </submittedName>
</protein>
<accession>A0A3N4ISA5</accession>
<dbReference type="Proteomes" id="UP000276215">
    <property type="component" value="Unassembled WGS sequence"/>
</dbReference>